<evidence type="ECO:0000259" key="11">
    <source>
        <dbReference type="Pfam" id="PF06333"/>
    </source>
</evidence>
<evidence type="ECO:0000259" key="12">
    <source>
        <dbReference type="Pfam" id="PF18296"/>
    </source>
</evidence>
<evidence type="ECO:0000256" key="1">
    <source>
        <dbReference type="ARBA" id="ARBA00004123"/>
    </source>
</evidence>
<dbReference type="OrthoDB" id="103819at2759"/>
<evidence type="ECO:0000313" key="13">
    <source>
        <dbReference type="EMBL" id="KAJ8443318.1"/>
    </source>
</evidence>
<evidence type="ECO:0000256" key="4">
    <source>
        <dbReference type="ARBA" id="ARBA00022491"/>
    </source>
</evidence>
<comment type="subunit">
    <text evidence="9">Component of the Mediator complex.</text>
</comment>
<keyword evidence="5 9" id="KW-0805">Transcription regulation</keyword>
<dbReference type="InterPro" id="IPR009401">
    <property type="entry name" value="Med13_C"/>
</dbReference>
<keyword evidence="7 9" id="KW-0804">Transcription</keyword>
<comment type="caution">
    <text evidence="13">The sequence shown here is derived from an EMBL/GenBank/DDBJ whole genome shotgun (WGS) entry which is preliminary data.</text>
</comment>
<reference evidence="13" key="1">
    <citation type="submission" date="2022-04" db="EMBL/GenBank/DDBJ databases">
        <title>Carnegiea gigantea Genome sequencing and assembly v2.</title>
        <authorList>
            <person name="Copetti D."/>
            <person name="Sanderson M.J."/>
            <person name="Burquez A."/>
            <person name="Wojciechowski M.F."/>
        </authorList>
    </citation>
    <scope>NUCLEOTIDE SEQUENCE</scope>
    <source>
        <strain evidence="13">SGP5-SGP5p</strain>
        <tissue evidence="13">Aerial part</tissue>
    </source>
</reference>
<evidence type="ECO:0000256" key="6">
    <source>
        <dbReference type="ARBA" id="ARBA00023159"/>
    </source>
</evidence>
<protein>
    <recommendedName>
        <fullName evidence="3 9">Mediator of RNA polymerase II transcription subunit 13</fullName>
    </recommendedName>
</protein>
<dbReference type="GO" id="GO:0003713">
    <property type="term" value="F:transcription coactivator activity"/>
    <property type="evidence" value="ECO:0007669"/>
    <property type="project" value="TreeGrafter"/>
</dbReference>
<comment type="function">
    <text evidence="9">Component of the Mediator complex, a coactivator involved in regulated transcription of nearly all RNA polymerase II-dependent genes. Mediator functions as a bridge to convey information from gene-specific regulatory proteins to the basal RNA polymerase II transcription machinery. Mediator is recruited to promoters by direct interactions with regulatory proteins and serves as a scaffold for the assembly of a functional preinitiation complex with RNA polymerase II and the general transcription factors.</text>
</comment>
<feature type="region of interest" description="Disordered" evidence="10">
    <location>
        <begin position="1094"/>
        <end position="1128"/>
    </location>
</feature>
<dbReference type="GO" id="GO:0045944">
    <property type="term" value="P:positive regulation of transcription by RNA polymerase II"/>
    <property type="evidence" value="ECO:0007669"/>
    <property type="project" value="TreeGrafter"/>
</dbReference>
<keyword evidence="4 9" id="KW-0678">Repressor</keyword>
<evidence type="ECO:0000256" key="10">
    <source>
        <dbReference type="SAM" id="MobiDB-lite"/>
    </source>
</evidence>
<accession>A0A9Q1KH91</accession>
<dbReference type="InterPro" id="IPR041285">
    <property type="entry name" value="MID_MedPIWI"/>
</dbReference>
<feature type="compositionally biased region" description="Polar residues" evidence="10">
    <location>
        <begin position="1100"/>
        <end position="1110"/>
    </location>
</feature>
<evidence type="ECO:0000256" key="9">
    <source>
        <dbReference type="RuleBase" id="RU364134"/>
    </source>
</evidence>
<dbReference type="EMBL" id="JAKOGI010000121">
    <property type="protein sequence ID" value="KAJ8443318.1"/>
    <property type="molecule type" value="Genomic_DNA"/>
</dbReference>
<feature type="domain" description="Mediator complex subunit Med13 C-terminal" evidence="11">
    <location>
        <begin position="980"/>
        <end position="1075"/>
    </location>
</feature>
<feature type="domain" description="MID" evidence="12">
    <location>
        <begin position="601"/>
        <end position="811"/>
    </location>
</feature>
<dbReference type="GO" id="GO:0016592">
    <property type="term" value="C:mediator complex"/>
    <property type="evidence" value="ECO:0007669"/>
    <property type="project" value="InterPro"/>
</dbReference>
<dbReference type="PANTHER" id="PTHR48249:SF3">
    <property type="entry name" value="MEDIATOR OF RNA POLYMERASE II TRANSCRIPTION SUBUNIT 13"/>
    <property type="match status" value="1"/>
</dbReference>
<comment type="similarity">
    <text evidence="2 9">Belongs to the Mediator complex subunit 13 family.</text>
</comment>
<evidence type="ECO:0000256" key="8">
    <source>
        <dbReference type="ARBA" id="ARBA00023242"/>
    </source>
</evidence>
<proteinExistence type="inferred from homology"/>
<dbReference type="PANTHER" id="PTHR48249">
    <property type="entry name" value="MEDIATOR OF RNA POLYMERASE II TRANSCRIPTION SUBUNIT 13"/>
    <property type="match status" value="1"/>
</dbReference>
<sequence>MFSGQECGDGVGSPSAGIMDVSDQMLLPVGFSTFESFDMPSVMEECVTTVQEAKKSTLSSAPVNCTQAAMTGEFDHMIKAEALLTFAPEYGAVDTPTSDHSSTIFRSPYRPKSQKAESSNSSVSNYVYGATPPSSPCPNGVAEKAGIAVDSRVHTGKHGVSLSKYYTQVDNSETAVNRKSLICKDTVMSSDRTSMLTCSFKCTNAAKSALNVMSEVTNGAKYLLLSQSTVPAAELECLMFQAAMCRIRHTLVSTSTPVFNVWNRSLSSTGLSQLPGDPSSLTDNLPNKYEVKKEAIPVRIAGDMGGILDSPFNAPTGVWRSVGAPKPAKPANTPTSDVFSSLSHHSFNEESMVSYGQRQPLQDFLDAISLLVQQAASFIDVALDGEFADGPYGWLALQEQRRRGFCCGPHMVHAGCGGILASCHSFDIAGMELLDPISADVQASSVLSLLQSDMKTALKSAFTNLDGPLSVIDWCKGHHSGDVVIMSEALSAESAVSEYRDSSNTMMTTVGDPVSPSQPSAAVSSGLKDGNKGDDSGQRRSNQDICMSESEQQLGYRRRPILLVTPYPSILVGYQDDWLKTSASSLQLWEKASLEPYAFQKHMSYYVVCPNIDPLTSAAADFFQQLGTVYETCKLGTHSPHSVGSQMELDTGKFSTSGFVLVDNLQSMKTESNTTFTVGSISDYFLSLSNGWDVASFLRSLKKVIYVVCPFPDPVAVLRTVVESSVAIGSVILSPENDKRSFVYTQVGKALSSAAGDETSISNIPTLSGFSIPRLVLQVIPVDAIFRVTSPSLNELVLLKEIAFTVYNKARCISRGLSTDVAQSSNFSGRSHSLIMHMTNPIPSMWKECVGSRISGPSLPREGELDPGMRAGAWDNTWQTGRVGGLGCDPNRSGDLLFQEELHYMFEPLFILAEPGSVEQGLSPTFIGNVGMEFTKQGSDDSCGGFMQNSATGGDAAPSCHLDGSEADGYGSGQQKLPPSLHCCYGWTEDWRWLVCIWTDSRGELLDNHIFPFGGISSRQDTKGMQNLFVQILQQGSQILQACSSDNGACRPRDLVITRIGCFYELECQEWQKALYSIGGSEVKKWPLQLRRGAPDGLPTSGSGSSLQQQEIERSLPSSPSPLYSPHAKSSGFMKGALGQPSGRKQLIGGSAAVDGSRGSLQWVQSISFVSISVDHSLHLVSQADASSGESCFSAIGNIGASLSLCFFNSLGAAVGNKLSALRQNVPLPYFCTGGGFCPSQALCIPVHLNLYLCHIQSHVSPQVLIELTVVLGRLMHNFAGSTQGNGVMGALNYLEGFSHVKSLGSTSASYILIPSPSMRFLTPNPLQLPTCLTSESPPLAHLLHSKGYAIPLSTGFVVSRAVPSFKKDANHNVKEEWPSVLSVNLVDYYGGYGVSSDKLGRVIQKQGGRSMVADAREYEMETHMILESLVAELHALSWMTVSPAYLERRSVLPFHCDMVLRLRRLLHFAEKETSVQPGKPPVQSKN</sequence>
<dbReference type="Pfam" id="PF18296">
    <property type="entry name" value="MID_MedPIWI"/>
    <property type="match status" value="1"/>
</dbReference>
<evidence type="ECO:0000256" key="3">
    <source>
        <dbReference type="ARBA" id="ARBA00019618"/>
    </source>
</evidence>
<name>A0A9Q1KH91_9CARY</name>
<feature type="compositionally biased region" description="Low complexity" evidence="10">
    <location>
        <begin position="1115"/>
        <end position="1126"/>
    </location>
</feature>
<feature type="compositionally biased region" description="Low complexity" evidence="10">
    <location>
        <begin position="513"/>
        <end position="525"/>
    </location>
</feature>
<evidence type="ECO:0000256" key="5">
    <source>
        <dbReference type="ARBA" id="ARBA00023015"/>
    </source>
</evidence>
<evidence type="ECO:0000256" key="7">
    <source>
        <dbReference type="ARBA" id="ARBA00023163"/>
    </source>
</evidence>
<dbReference type="InterPro" id="IPR051139">
    <property type="entry name" value="Mediator_complx_sub13"/>
</dbReference>
<comment type="subcellular location">
    <subcellularLocation>
        <location evidence="1 9">Nucleus</location>
    </subcellularLocation>
</comment>
<dbReference type="Proteomes" id="UP001153076">
    <property type="component" value="Unassembled WGS sequence"/>
</dbReference>
<evidence type="ECO:0000256" key="2">
    <source>
        <dbReference type="ARBA" id="ARBA00009354"/>
    </source>
</evidence>
<feature type="compositionally biased region" description="Basic and acidic residues" evidence="10">
    <location>
        <begin position="529"/>
        <end position="542"/>
    </location>
</feature>
<gene>
    <name evidence="13" type="ORF">Cgig2_015799</name>
</gene>
<organism evidence="13 14">
    <name type="scientific">Carnegiea gigantea</name>
    <dbReference type="NCBI Taxonomy" id="171969"/>
    <lineage>
        <taxon>Eukaryota</taxon>
        <taxon>Viridiplantae</taxon>
        <taxon>Streptophyta</taxon>
        <taxon>Embryophyta</taxon>
        <taxon>Tracheophyta</taxon>
        <taxon>Spermatophyta</taxon>
        <taxon>Magnoliopsida</taxon>
        <taxon>eudicotyledons</taxon>
        <taxon>Gunneridae</taxon>
        <taxon>Pentapetalae</taxon>
        <taxon>Caryophyllales</taxon>
        <taxon>Cactineae</taxon>
        <taxon>Cactaceae</taxon>
        <taxon>Cactoideae</taxon>
        <taxon>Echinocereeae</taxon>
        <taxon>Carnegiea</taxon>
    </lineage>
</organism>
<feature type="region of interest" description="Disordered" evidence="10">
    <location>
        <begin position="97"/>
        <end position="124"/>
    </location>
</feature>
<dbReference type="Pfam" id="PF06333">
    <property type="entry name" value="Med13_C"/>
    <property type="match status" value="1"/>
</dbReference>
<keyword evidence="14" id="KW-1185">Reference proteome</keyword>
<evidence type="ECO:0000313" key="14">
    <source>
        <dbReference type="Proteomes" id="UP001153076"/>
    </source>
</evidence>
<feature type="region of interest" description="Disordered" evidence="10">
    <location>
        <begin position="501"/>
        <end position="545"/>
    </location>
</feature>
<keyword evidence="8 9" id="KW-0539">Nucleus</keyword>
<keyword evidence="6 9" id="KW-0010">Activator</keyword>